<dbReference type="EMBL" id="CAJVQA010037549">
    <property type="protein sequence ID" value="CAG8809992.1"/>
    <property type="molecule type" value="Genomic_DNA"/>
</dbReference>
<gene>
    <name evidence="1" type="ORF">CPELLU_LOCUS18534</name>
</gene>
<comment type="caution">
    <text evidence="1">The sequence shown here is derived from an EMBL/GenBank/DDBJ whole genome shotgun (WGS) entry which is preliminary data.</text>
</comment>
<reference evidence="1" key="1">
    <citation type="submission" date="2021-06" db="EMBL/GenBank/DDBJ databases">
        <authorList>
            <person name="Kallberg Y."/>
            <person name="Tangrot J."/>
            <person name="Rosling A."/>
        </authorList>
    </citation>
    <scope>NUCLEOTIDE SEQUENCE</scope>
    <source>
        <strain evidence="1">FL966</strain>
    </source>
</reference>
<dbReference type="OrthoDB" id="2436500at2759"/>
<proteinExistence type="predicted"/>
<evidence type="ECO:0000313" key="1">
    <source>
        <dbReference type="EMBL" id="CAG8809992.1"/>
    </source>
</evidence>
<organism evidence="1 2">
    <name type="scientific">Cetraspora pellucida</name>
    <dbReference type="NCBI Taxonomy" id="1433469"/>
    <lineage>
        <taxon>Eukaryota</taxon>
        <taxon>Fungi</taxon>
        <taxon>Fungi incertae sedis</taxon>
        <taxon>Mucoromycota</taxon>
        <taxon>Glomeromycotina</taxon>
        <taxon>Glomeromycetes</taxon>
        <taxon>Diversisporales</taxon>
        <taxon>Gigasporaceae</taxon>
        <taxon>Cetraspora</taxon>
    </lineage>
</organism>
<protein>
    <submittedName>
        <fullName evidence="1">14423_t:CDS:1</fullName>
    </submittedName>
</protein>
<dbReference type="Proteomes" id="UP000789759">
    <property type="component" value="Unassembled WGS sequence"/>
</dbReference>
<evidence type="ECO:0000313" key="2">
    <source>
        <dbReference type="Proteomes" id="UP000789759"/>
    </source>
</evidence>
<sequence length="51" mass="5768">LDKLKRLYKSISTTTLLDYSEGISDTSSTDEEDNCLEIEDVDKDNEDIAIL</sequence>
<keyword evidence="2" id="KW-1185">Reference proteome</keyword>
<feature type="non-terminal residue" evidence="1">
    <location>
        <position position="1"/>
    </location>
</feature>
<accession>A0A9N9K4N3</accession>
<name>A0A9N9K4N3_9GLOM</name>
<dbReference type="AlphaFoldDB" id="A0A9N9K4N3"/>